<proteinExistence type="predicted"/>
<dbReference type="OrthoDB" id="7475362at2"/>
<dbReference type="EMBL" id="QQNB01000005">
    <property type="protein sequence ID" value="RDE04258.1"/>
    <property type="molecule type" value="Genomic_DNA"/>
</dbReference>
<organism evidence="1 2">
    <name type="scientific">Sphingomonas aracearum</name>
    <dbReference type="NCBI Taxonomy" id="2283317"/>
    <lineage>
        <taxon>Bacteria</taxon>
        <taxon>Pseudomonadati</taxon>
        <taxon>Pseudomonadota</taxon>
        <taxon>Alphaproteobacteria</taxon>
        <taxon>Sphingomonadales</taxon>
        <taxon>Sphingomonadaceae</taxon>
        <taxon>Sphingomonas</taxon>
    </lineage>
</organism>
<evidence type="ECO:0000313" key="1">
    <source>
        <dbReference type="EMBL" id="RDE04258.1"/>
    </source>
</evidence>
<accession>A0A369VPF1</accession>
<dbReference type="AlphaFoldDB" id="A0A369VPF1"/>
<dbReference type="Proteomes" id="UP000253918">
    <property type="component" value="Unassembled WGS sequence"/>
</dbReference>
<dbReference type="RefSeq" id="WP_114688929.1">
    <property type="nucleotide sequence ID" value="NZ_QQNB01000005.1"/>
</dbReference>
<sequence length="232" mass="25064">MSNNFTKASFLLQVQPDEAELLELAKDASDMLENHDDDALGRREAFDGLGPAFAAAFPPTDDDPFGSFLALFDDAGFPIFSCRIDVDDTPGEAGKIQVFFHGDQVSVDAVALLIFAACKSALPCGFEYALDCDRLRPGEFGGGYAAITATGVSFGNSARQLERALERSQEEGVDGFVLTTRHPEYGLSFWNNDTGFGRLRDATVFTEAEAATFDKPIAADEPEWLAMPAPLT</sequence>
<evidence type="ECO:0000313" key="2">
    <source>
        <dbReference type="Proteomes" id="UP000253918"/>
    </source>
</evidence>
<protein>
    <submittedName>
        <fullName evidence="1">Uncharacterized protein</fullName>
    </submittedName>
</protein>
<reference evidence="1 2" key="1">
    <citation type="submission" date="2018-07" db="EMBL/GenBank/DDBJ databases">
        <title>a novel species of Sphingomonas isolated from the rhizosphere soil of Araceae plant.</title>
        <authorList>
            <person name="Zhiyong W."/>
            <person name="Qinglan Z."/>
            <person name="Zhiwei F."/>
            <person name="Ding X."/>
            <person name="Gejiao W."/>
            <person name="Shixue Z."/>
        </authorList>
    </citation>
    <scope>NUCLEOTIDE SEQUENCE [LARGE SCALE GENOMIC DNA]</scope>
    <source>
        <strain evidence="1 2">WZY 27</strain>
    </source>
</reference>
<keyword evidence="2" id="KW-1185">Reference proteome</keyword>
<comment type="caution">
    <text evidence="1">The sequence shown here is derived from an EMBL/GenBank/DDBJ whole genome shotgun (WGS) entry which is preliminary data.</text>
</comment>
<name>A0A369VPF1_9SPHN</name>
<gene>
    <name evidence="1" type="ORF">DVW87_16625</name>
</gene>